<keyword evidence="3" id="KW-1185">Reference proteome</keyword>
<dbReference type="AlphaFoldDB" id="A0A8X7WHI7"/>
<comment type="caution">
    <text evidence="2">The sequence shown here is derived from an EMBL/GenBank/DDBJ whole genome shotgun (WGS) entry which is preliminary data.</text>
</comment>
<accession>A0A8X7WHI7</accession>
<dbReference type="InterPro" id="IPR008808">
    <property type="entry name" value="Powdery_mildew-R_dom"/>
</dbReference>
<gene>
    <name evidence="2" type="ORF">Bca52824_000612</name>
</gene>
<dbReference type="OrthoDB" id="1065366at2759"/>
<evidence type="ECO:0000259" key="1">
    <source>
        <dbReference type="PROSITE" id="PS51153"/>
    </source>
</evidence>
<dbReference type="EMBL" id="JAAMPC010000001">
    <property type="protein sequence ID" value="KAG2329432.1"/>
    <property type="molecule type" value="Genomic_DNA"/>
</dbReference>
<feature type="domain" description="RPW8" evidence="1">
    <location>
        <begin position="1"/>
        <end position="93"/>
    </location>
</feature>
<dbReference type="Pfam" id="PF05659">
    <property type="entry name" value="RPW8"/>
    <property type="match status" value="1"/>
</dbReference>
<dbReference type="Proteomes" id="UP000886595">
    <property type="component" value="Unassembled WGS sequence"/>
</dbReference>
<proteinExistence type="predicted"/>
<name>A0A8X7WHI7_BRACI</name>
<organism evidence="2 3">
    <name type="scientific">Brassica carinata</name>
    <name type="common">Ethiopian mustard</name>
    <name type="synonym">Abyssinian cabbage</name>
    <dbReference type="NCBI Taxonomy" id="52824"/>
    <lineage>
        <taxon>Eukaryota</taxon>
        <taxon>Viridiplantae</taxon>
        <taxon>Streptophyta</taxon>
        <taxon>Embryophyta</taxon>
        <taxon>Tracheophyta</taxon>
        <taxon>Spermatophyta</taxon>
        <taxon>Magnoliopsida</taxon>
        <taxon>eudicotyledons</taxon>
        <taxon>Gunneridae</taxon>
        <taxon>Pentapetalae</taxon>
        <taxon>rosids</taxon>
        <taxon>malvids</taxon>
        <taxon>Brassicales</taxon>
        <taxon>Brassicaceae</taxon>
        <taxon>Brassiceae</taxon>
        <taxon>Brassica</taxon>
    </lineage>
</organism>
<reference evidence="2 3" key="1">
    <citation type="submission" date="2020-02" db="EMBL/GenBank/DDBJ databases">
        <authorList>
            <person name="Ma Q."/>
            <person name="Huang Y."/>
            <person name="Song X."/>
            <person name="Pei D."/>
        </authorList>
    </citation>
    <scope>NUCLEOTIDE SEQUENCE [LARGE SCALE GENOMIC DNA]</scope>
    <source>
        <strain evidence="2">Sxm20200214</strain>
        <tissue evidence="2">Leaf</tissue>
    </source>
</reference>
<evidence type="ECO:0000313" key="3">
    <source>
        <dbReference type="Proteomes" id="UP000886595"/>
    </source>
</evidence>
<protein>
    <recommendedName>
        <fullName evidence="1">RPW8 domain-containing protein</fullName>
    </recommendedName>
</protein>
<dbReference type="PROSITE" id="PS51153">
    <property type="entry name" value="RPW8"/>
    <property type="match status" value="1"/>
</dbReference>
<sequence>MPIGELVAGAALGLTLQVLHEAIKKAKELRRRNLLKKFRYKSRVEELETSLRWMVDVDVQVNQWLDIKKLTTKMSEMNTKLEQSLANQQIVIVSRPIKAYHKVVIKLQQADRQGKIKKARVRNLNQGLICTFDGVQEQEPKIVRSDS</sequence>
<evidence type="ECO:0000313" key="2">
    <source>
        <dbReference type="EMBL" id="KAG2329432.1"/>
    </source>
</evidence>